<dbReference type="GO" id="GO:0008843">
    <property type="term" value="F:endochitinase activity"/>
    <property type="evidence" value="ECO:0007669"/>
    <property type="project" value="UniProtKB-EC"/>
</dbReference>
<proteinExistence type="inferred from homology"/>
<dbReference type="SUPFAM" id="SSF54001">
    <property type="entry name" value="Cysteine proteinases"/>
    <property type="match status" value="1"/>
</dbReference>
<dbReference type="PANTHER" id="PTHR47053:SF1">
    <property type="entry name" value="MUREIN DD-ENDOPEPTIDASE MEPH-RELATED"/>
    <property type="match status" value="1"/>
</dbReference>
<evidence type="ECO:0000256" key="1">
    <source>
        <dbReference type="ARBA" id="ARBA00007074"/>
    </source>
</evidence>
<reference evidence="6 7" key="1">
    <citation type="journal article" date="2014" name="Genome Announc.">
        <title>Complete Genome Sequence of the Extreme Thermophile Dictyoglomus thermophilum H-6-12.</title>
        <authorList>
            <person name="Coil D.A."/>
            <person name="Badger J.H."/>
            <person name="Forberger H.C."/>
            <person name="Riggs F."/>
            <person name="Madupu R."/>
            <person name="Fedorova N."/>
            <person name="Ward N."/>
            <person name="Robb F.T."/>
            <person name="Eisen J.A."/>
        </authorList>
    </citation>
    <scope>NUCLEOTIDE SEQUENCE [LARGE SCALE GENOMIC DNA]</scope>
    <source>
        <strain evidence="7">ATCC 35947 / DSM 3960 / H-6-12</strain>
    </source>
</reference>
<sequence length="180" mass="20682">MRKKEYFFYFFLLVILLLISGCALKYSSREVTYEESKKALEFALKQIGKPYVYGGQDPKVGFDCSGLVIWSYQQVIPNAMFFNNGKLYPDATVEALYNENTRHIETDELREGDIVFFADEENNIEHCGLYVERTNENNIKVIHASGGLNKVVLEECNPNEPLRGYRICGFGRLIVSLVLR</sequence>
<dbReference type="KEGG" id="dth:DICTH_0266"/>
<dbReference type="STRING" id="309799.DICTH_0266"/>
<keyword evidence="4" id="KW-0788">Thiol protease</keyword>
<evidence type="ECO:0000256" key="3">
    <source>
        <dbReference type="ARBA" id="ARBA00022801"/>
    </source>
</evidence>
<dbReference type="Gene3D" id="3.90.1720.10">
    <property type="entry name" value="endopeptidase domain like (from Nostoc punctiforme)"/>
    <property type="match status" value="1"/>
</dbReference>
<keyword evidence="3 6" id="KW-0378">Hydrolase</keyword>
<evidence type="ECO:0000256" key="2">
    <source>
        <dbReference type="ARBA" id="ARBA00022670"/>
    </source>
</evidence>
<dbReference type="PaxDb" id="309799-DICTH_0266"/>
<name>B5YC41_DICT6</name>
<dbReference type="GO" id="GO:0008234">
    <property type="term" value="F:cysteine-type peptidase activity"/>
    <property type="evidence" value="ECO:0007669"/>
    <property type="project" value="UniProtKB-KW"/>
</dbReference>
<protein>
    <submittedName>
        <fullName evidence="6">Chitinase 3</fullName>
        <ecNumber evidence="6">3.2.1.14</ecNumber>
    </submittedName>
</protein>
<keyword evidence="2" id="KW-0645">Protease</keyword>
<dbReference type="GO" id="GO:0006508">
    <property type="term" value="P:proteolysis"/>
    <property type="evidence" value="ECO:0007669"/>
    <property type="project" value="UniProtKB-KW"/>
</dbReference>
<dbReference type="RefSeq" id="WP_012546949.1">
    <property type="nucleotide sequence ID" value="NC_011297.1"/>
</dbReference>
<dbReference type="PROSITE" id="PS51935">
    <property type="entry name" value="NLPC_P60"/>
    <property type="match status" value="1"/>
</dbReference>
<dbReference type="PANTHER" id="PTHR47053">
    <property type="entry name" value="MUREIN DD-ENDOPEPTIDASE MEPH-RELATED"/>
    <property type="match status" value="1"/>
</dbReference>
<keyword evidence="7" id="KW-1185">Reference proteome</keyword>
<dbReference type="EMBL" id="CP001146">
    <property type="protein sequence ID" value="ACI18317.1"/>
    <property type="molecule type" value="Genomic_DNA"/>
</dbReference>
<comment type="similarity">
    <text evidence="1">Belongs to the peptidase C40 family.</text>
</comment>
<dbReference type="AlphaFoldDB" id="B5YC41"/>
<dbReference type="OrthoDB" id="9807055at2"/>
<dbReference type="InterPro" id="IPR051202">
    <property type="entry name" value="Peptidase_C40"/>
</dbReference>
<evidence type="ECO:0000313" key="7">
    <source>
        <dbReference type="Proteomes" id="UP000001733"/>
    </source>
</evidence>
<dbReference type="Pfam" id="PF00877">
    <property type="entry name" value="NLPC_P60"/>
    <property type="match status" value="1"/>
</dbReference>
<accession>B5YC41</accession>
<organism evidence="6 7">
    <name type="scientific">Dictyoglomus thermophilum (strain ATCC 35947 / DSM 3960 / H-6-12)</name>
    <dbReference type="NCBI Taxonomy" id="309799"/>
    <lineage>
        <taxon>Bacteria</taxon>
        <taxon>Pseudomonadati</taxon>
        <taxon>Dictyoglomota</taxon>
        <taxon>Dictyoglomia</taxon>
        <taxon>Dictyoglomales</taxon>
        <taxon>Dictyoglomaceae</taxon>
        <taxon>Dictyoglomus</taxon>
    </lineage>
</organism>
<feature type="domain" description="NlpC/P60" evidence="5">
    <location>
        <begin position="33"/>
        <end position="174"/>
    </location>
</feature>
<keyword evidence="6" id="KW-0326">Glycosidase</keyword>
<evidence type="ECO:0000259" key="5">
    <source>
        <dbReference type="PROSITE" id="PS51935"/>
    </source>
</evidence>
<dbReference type="PROSITE" id="PS51257">
    <property type="entry name" value="PROKAR_LIPOPROTEIN"/>
    <property type="match status" value="1"/>
</dbReference>
<dbReference type="EC" id="3.2.1.14" evidence="6"/>
<dbReference type="InterPro" id="IPR038765">
    <property type="entry name" value="Papain-like_cys_pep_sf"/>
</dbReference>
<dbReference type="Proteomes" id="UP000001733">
    <property type="component" value="Chromosome"/>
</dbReference>
<gene>
    <name evidence="6" type="ordered locus">DICTH_0266</name>
</gene>
<dbReference type="InterPro" id="IPR000064">
    <property type="entry name" value="NLP_P60_dom"/>
</dbReference>
<evidence type="ECO:0000313" key="6">
    <source>
        <dbReference type="EMBL" id="ACI18317.1"/>
    </source>
</evidence>
<dbReference type="HOGENOM" id="CLU_1493950_0_0_0"/>
<evidence type="ECO:0000256" key="4">
    <source>
        <dbReference type="ARBA" id="ARBA00022807"/>
    </source>
</evidence>
<dbReference type="eggNOG" id="COG0791">
    <property type="taxonomic scope" value="Bacteria"/>
</dbReference>